<dbReference type="Proteomes" id="UP000019375">
    <property type="component" value="Unassembled WGS sequence"/>
</dbReference>
<evidence type="ECO:0000256" key="5">
    <source>
        <dbReference type="ARBA" id="ARBA00022946"/>
    </source>
</evidence>
<evidence type="ECO:0000256" key="3">
    <source>
        <dbReference type="ARBA" id="ARBA00011589"/>
    </source>
</evidence>
<gene>
    <name evidence="9" type="ORF">BN860_11254g</name>
</gene>
<evidence type="ECO:0000256" key="4">
    <source>
        <dbReference type="ARBA" id="ARBA00015108"/>
    </source>
</evidence>
<dbReference type="InterPro" id="IPR045298">
    <property type="entry name" value="Complex1_LYR_LYRM7"/>
</dbReference>
<protein>
    <recommendedName>
        <fullName evidence="4">Mitochondrial zinc maintenance protein 1, mitochondrial</fullName>
    </recommendedName>
</protein>
<comment type="similarity">
    <text evidence="2">Belongs to the complex I LYR family. MZM1 subfamily.</text>
</comment>
<reference evidence="10" key="1">
    <citation type="journal article" date="2013" name="Genome Announc.">
        <title>Genome sequence of the food spoilage yeast Zygosaccharomyces bailii CLIB 213(T).</title>
        <authorList>
            <person name="Galeote V."/>
            <person name="Bigey F."/>
            <person name="Devillers H."/>
            <person name="Neuveglise C."/>
            <person name="Dequin S."/>
        </authorList>
    </citation>
    <scope>NUCLEOTIDE SEQUENCE [LARGE SCALE GENOMIC DNA]</scope>
    <source>
        <strain evidence="10">CLIB 213 / ATCC 58445 / CBS 680 / CCRC 21525 / NBRC 1098 / NCYC 1416 / NRRL Y-2227</strain>
    </source>
</reference>
<dbReference type="AlphaFoldDB" id="A0A8J2T3X4"/>
<proteinExistence type="inferred from homology"/>
<keyword evidence="10" id="KW-1185">Reference proteome</keyword>
<keyword evidence="6" id="KW-0496">Mitochondrion</keyword>
<dbReference type="GO" id="GO:0005759">
    <property type="term" value="C:mitochondrial matrix"/>
    <property type="evidence" value="ECO:0007669"/>
    <property type="project" value="UniProtKB-SubCell"/>
</dbReference>
<comment type="subunit">
    <text evidence="3">Interacts with RIP1.</text>
</comment>
<evidence type="ECO:0000256" key="6">
    <source>
        <dbReference type="ARBA" id="ARBA00023128"/>
    </source>
</evidence>
<dbReference type="InterPro" id="IPR050435">
    <property type="entry name" value="MZM1/LYRM7"/>
</dbReference>
<comment type="function">
    <text evidence="8">Assembly factor required for Rieske Fe-S protein RIP1 incorporation into the cytochrome b-c1 (CIII) complex. Functions as a chaperone, binding to this subunit within the mitochondrial matrix and stabilizing it prior to its translocation and insertion into the late CIII dimeric intermediate within the mitochondrial inner membrane. Modulates the mitochondrial matrix zinc pool.</text>
</comment>
<evidence type="ECO:0000313" key="9">
    <source>
        <dbReference type="EMBL" id="CDF87647.1"/>
    </source>
</evidence>
<dbReference type="PANTHER" id="PTHR46749:SF1">
    <property type="entry name" value="COMPLEX III ASSEMBLY FACTOR LYRM7"/>
    <property type="match status" value="1"/>
</dbReference>
<dbReference type="GO" id="GO:0034551">
    <property type="term" value="P:mitochondrial respiratory chain complex III assembly"/>
    <property type="evidence" value="ECO:0007669"/>
    <property type="project" value="InterPro"/>
</dbReference>
<evidence type="ECO:0000313" key="10">
    <source>
        <dbReference type="Proteomes" id="UP000019375"/>
    </source>
</evidence>
<name>A0A8J2T3X4_ZYGB2</name>
<dbReference type="EMBL" id="HG316454">
    <property type="protein sequence ID" value="CDF87647.1"/>
    <property type="molecule type" value="Genomic_DNA"/>
</dbReference>
<keyword evidence="5" id="KW-0809">Transit peptide</keyword>
<keyword evidence="7" id="KW-0143">Chaperone</keyword>
<sequence length="119" mass="13189">MNLKQSALNAYRHGLRATRVAFNGDTKVLLAARAKMREGMLNPPNPELTPEQQVQHLEDVALFLRRNLVQGTKEGDEEKYHLNIHKETELGDNETIKETKKTLASRGGGCCGGGTGLYK</sequence>
<evidence type="ECO:0000256" key="1">
    <source>
        <dbReference type="ARBA" id="ARBA00004305"/>
    </source>
</evidence>
<dbReference type="OrthoDB" id="529194at2759"/>
<evidence type="ECO:0000256" key="7">
    <source>
        <dbReference type="ARBA" id="ARBA00023186"/>
    </source>
</evidence>
<organism evidence="9 10">
    <name type="scientific">Zygosaccharomyces bailii (strain CLIB 213 / ATCC 58445 / CBS 680 / BCRC 21525 / NBRC 1098 / NCYC 1416 / NRRL Y-2227)</name>
    <dbReference type="NCBI Taxonomy" id="1333698"/>
    <lineage>
        <taxon>Eukaryota</taxon>
        <taxon>Fungi</taxon>
        <taxon>Dikarya</taxon>
        <taxon>Ascomycota</taxon>
        <taxon>Saccharomycotina</taxon>
        <taxon>Saccharomycetes</taxon>
        <taxon>Saccharomycetales</taxon>
        <taxon>Saccharomycetaceae</taxon>
        <taxon>Zygosaccharomyces</taxon>
    </lineage>
</organism>
<dbReference type="CDD" id="cd20267">
    <property type="entry name" value="Complex1_LYR_LYRM7"/>
    <property type="match status" value="1"/>
</dbReference>
<evidence type="ECO:0000256" key="8">
    <source>
        <dbReference type="ARBA" id="ARBA00025268"/>
    </source>
</evidence>
<evidence type="ECO:0000256" key="2">
    <source>
        <dbReference type="ARBA" id="ARBA00009949"/>
    </source>
</evidence>
<dbReference type="GO" id="GO:0044183">
    <property type="term" value="F:protein folding chaperone"/>
    <property type="evidence" value="ECO:0007669"/>
    <property type="project" value="TreeGrafter"/>
</dbReference>
<dbReference type="PANTHER" id="PTHR46749">
    <property type="entry name" value="COMPLEX III ASSEMBLY FACTOR LYRM7"/>
    <property type="match status" value="1"/>
</dbReference>
<accession>A0A8J2T3X4</accession>
<comment type="subcellular location">
    <subcellularLocation>
        <location evidence="1">Mitochondrion matrix</location>
    </subcellularLocation>
</comment>